<keyword evidence="3 9" id="KW-0479">Metal-binding</keyword>
<keyword evidence="11" id="KW-1185">Reference proteome</keyword>
<protein>
    <recommendedName>
        <fullName evidence="9">ATP-dependent dethiobiotin synthetase BioD</fullName>
        <ecNumber evidence="9">6.3.3.3</ecNumber>
    </recommendedName>
    <alternativeName>
        <fullName evidence="9">DTB synthetase</fullName>
        <shortName evidence="9">DTBS</shortName>
    </alternativeName>
    <alternativeName>
        <fullName evidence="9">Dethiobiotin synthase</fullName>
    </alternativeName>
</protein>
<comment type="caution">
    <text evidence="10">The sequence shown here is derived from an EMBL/GenBank/DDBJ whole genome shotgun (WGS) entry which is preliminary data.</text>
</comment>
<keyword evidence="4 9" id="KW-0547">Nucleotide-binding</keyword>
<dbReference type="PIRSF" id="PIRSF006755">
    <property type="entry name" value="DTB_synth"/>
    <property type="match status" value="1"/>
</dbReference>
<keyword evidence="5 9" id="KW-0093">Biotin biosynthesis</keyword>
<feature type="binding site" evidence="9">
    <location>
        <position position="53"/>
    </location>
    <ligand>
        <name>Mg(2+)</name>
        <dbReference type="ChEBI" id="CHEBI:18420"/>
    </ligand>
</feature>
<keyword evidence="2 9" id="KW-0436">Ligase</keyword>
<comment type="caution">
    <text evidence="9">Lacks conserved residue(s) required for the propagation of feature annotation.</text>
</comment>
<dbReference type="HAMAP" id="MF_00336">
    <property type="entry name" value="BioD"/>
    <property type="match status" value="1"/>
</dbReference>
<sequence length="240" mass="27178">MGQAYFITGTGTEIGKTVATSLLYLSLTSLGKSVTIFKPFQTGLDRENHTYPDISWYEEQLGVKDCGMYMLEPETSPHLAIKLTGRKVDEQRVIDRIHALKEEYEIVLVEGAGGIAVPLIEQDTHFYMTADLIKDCGLPVIFVSNSGLGSIHHVLTTQFYTALQNIDIKTILFNFFQHDNIIHRDNVETITKLTGLEPLVRIPAFKNVKEDLPAYIASLLKDQHYLQLLKEVFFNEYSIH</sequence>
<feature type="active site" evidence="9">
    <location>
        <position position="38"/>
    </location>
</feature>
<comment type="similarity">
    <text evidence="9">Belongs to the dethiobiotin synthetase family.</text>
</comment>
<feature type="binding site" evidence="9">
    <location>
        <begin position="13"/>
        <end position="18"/>
    </location>
    <ligand>
        <name>ATP</name>
        <dbReference type="ChEBI" id="CHEBI:30616"/>
    </ligand>
</feature>
<dbReference type="NCBIfam" id="TIGR00347">
    <property type="entry name" value="bioD"/>
    <property type="match status" value="1"/>
</dbReference>
<name>A0A9X1XAL3_9BACL</name>
<reference evidence="10" key="1">
    <citation type="submission" date="2021-09" db="EMBL/GenBank/DDBJ databases">
        <title>Genome analysis of Fictibacillus sp. KIGAM418 isolated from marine sediment.</title>
        <authorList>
            <person name="Seo M.-J."/>
            <person name="Cho E.-S."/>
            <person name="Hwang C.Y."/>
        </authorList>
    </citation>
    <scope>NUCLEOTIDE SEQUENCE</scope>
    <source>
        <strain evidence="10">KIGAM418</strain>
    </source>
</reference>
<comment type="subcellular location">
    <subcellularLocation>
        <location evidence="9">Cytoplasm</location>
    </subcellularLocation>
</comment>
<dbReference type="GO" id="GO:0009102">
    <property type="term" value="P:biotin biosynthetic process"/>
    <property type="evidence" value="ECO:0007669"/>
    <property type="project" value="UniProtKB-UniRule"/>
</dbReference>
<comment type="cofactor">
    <cofactor evidence="9">
        <name>Mg(2+)</name>
        <dbReference type="ChEBI" id="CHEBI:18420"/>
    </cofactor>
</comment>
<dbReference type="RefSeq" id="WP_248251991.1">
    <property type="nucleotide sequence ID" value="NZ_JAIWJX010000002.1"/>
</dbReference>
<dbReference type="EC" id="6.3.3.3" evidence="9"/>
<proteinExistence type="inferred from homology"/>
<comment type="function">
    <text evidence="9">Catalyzes a mechanistically unusual reaction, the ATP-dependent insertion of CO2 between the N7 and N8 nitrogen atoms of 7,8-diaminopelargonic acid (DAPA, also called 7,8-diammoniononanoate) to form a ureido ring.</text>
</comment>
<dbReference type="SUPFAM" id="SSF52540">
    <property type="entry name" value="P-loop containing nucleoside triphosphate hydrolases"/>
    <property type="match status" value="1"/>
</dbReference>
<dbReference type="Proteomes" id="UP001139011">
    <property type="component" value="Unassembled WGS sequence"/>
</dbReference>
<evidence type="ECO:0000256" key="6">
    <source>
        <dbReference type="ARBA" id="ARBA00022840"/>
    </source>
</evidence>
<evidence type="ECO:0000256" key="2">
    <source>
        <dbReference type="ARBA" id="ARBA00022598"/>
    </source>
</evidence>
<keyword evidence="1 9" id="KW-0963">Cytoplasm</keyword>
<evidence type="ECO:0000313" key="10">
    <source>
        <dbReference type="EMBL" id="MCK6256295.1"/>
    </source>
</evidence>
<keyword evidence="6 9" id="KW-0067">ATP-binding</keyword>
<feature type="binding site" evidence="9">
    <location>
        <position position="17"/>
    </location>
    <ligand>
        <name>Mg(2+)</name>
        <dbReference type="ChEBI" id="CHEBI:18420"/>
    </ligand>
</feature>
<comment type="catalytic activity">
    <reaction evidence="8">
        <text>(7R,8S)-8-amino-7-(carboxyamino)nonanoate + ATP = (4R,5S)-dethiobiotin + ADP + phosphate + H(+)</text>
        <dbReference type="Rhea" id="RHEA:63684"/>
        <dbReference type="ChEBI" id="CHEBI:15378"/>
        <dbReference type="ChEBI" id="CHEBI:30616"/>
        <dbReference type="ChEBI" id="CHEBI:43474"/>
        <dbReference type="ChEBI" id="CHEBI:149470"/>
        <dbReference type="ChEBI" id="CHEBI:149473"/>
        <dbReference type="ChEBI" id="CHEBI:456216"/>
    </reaction>
</comment>
<dbReference type="PANTHER" id="PTHR43210">
    <property type="entry name" value="DETHIOBIOTIN SYNTHETASE"/>
    <property type="match status" value="1"/>
</dbReference>
<dbReference type="GO" id="GO:0000287">
    <property type="term" value="F:magnesium ion binding"/>
    <property type="evidence" value="ECO:0007669"/>
    <property type="project" value="UniProtKB-UniRule"/>
</dbReference>
<dbReference type="CDD" id="cd03109">
    <property type="entry name" value="DTBS"/>
    <property type="match status" value="1"/>
</dbReference>
<feature type="binding site" evidence="9">
    <location>
        <position position="42"/>
    </location>
    <ligand>
        <name>substrate</name>
    </ligand>
</feature>
<keyword evidence="7 9" id="KW-0460">Magnesium</keyword>
<evidence type="ECO:0000256" key="8">
    <source>
        <dbReference type="ARBA" id="ARBA00047386"/>
    </source>
</evidence>
<feature type="binding site" evidence="9">
    <location>
        <position position="110"/>
    </location>
    <ligand>
        <name>Mg(2+)</name>
        <dbReference type="ChEBI" id="CHEBI:18420"/>
    </ligand>
</feature>
<evidence type="ECO:0000256" key="9">
    <source>
        <dbReference type="HAMAP-Rule" id="MF_00336"/>
    </source>
</evidence>
<dbReference type="EMBL" id="JAIWJX010000002">
    <property type="protein sequence ID" value="MCK6256295.1"/>
    <property type="molecule type" value="Genomic_DNA"/>
</dbReference>
<dbReference type="AlphaFoldDB" id="A0A9X1XAL3"/>
<evidence type="ECO:0000256" key="1">
    <source>
        <dbReference type="ARBA" id="ARBA00022490"/>
    </source>
</evidence>
<comment type="subunit">
    <text evidence="9">Homodimer.</text>
</comment>
<feature type="binding site" evidence="9">
    <location>
        <position position="53"/>
    </location>
    <ligand>
        <name>ATP</name>
        <dbReference type="ChEBI" id="CHEBI:30616"/>
    </ligand>
</feature>
<evidence type="ECO:0000256" key="7">
    <source>
        <dbReference type="ARBA" id="ARBA00022842"/>
    </source>
</evidence>
<organism evidence="10 11">
    <name type="scientific">Fictibacillus marinisediminis</name>
    <dbReference type="NCBI Taxonomy" id="2878389"/>
    <lineage>
        <taxon>Bacteria</taxon>
        <taxon>Bacillati</taxon>
        <taxon>Bacillota</taxon>
        <taxon>Bacilli</taxon>
        <taxon>Bacillales</taxon>
        <taxon>Fictibacillaceae</taxon>
        <taxon>Fictibacillus</taxon>
    </lineage>
</organism>
<dbReference type="Pfam" id="PF13500">
    <property type="entry name" value="AAA_26"/>
    <property type="match status" value="1"/>
</dbReference>
<evidence type="ECO:0000313" key="11">
    <source>
        <dbReference type="Proteomes" id="UP001139011"/>
    </source>
</evidence>
<evidence type="ECO:0000256" key="3">
    <source>
        <dbReference type="ARBA" id="ARBA00022723"/>
    </source>
</evidence>
<dbReference type="GO" id="GO:0005524">
    <property type="term" value="F:ATP binding"/>
    <property type="evidence" value="ECO:0007669"/>
    <property type="project" value="UniProtKB-UniRule"/>
</dbReference>
<dbReference type="Gene3D" id="3.40.50.300">
    <property type="entry name" value="P-loop containing nucleotide triphosphate hydrolases"/>
    <property type="match status" value="1"/>
</dbReference>
<evidence type="ECO:0000256" key="4">
    <source>
        <dbReference type="ARBA" id="ARBA00022741"/>
    </source>
</evidence>
<dbReference type="InterPro" id="IPR027417">
    <property type="entry name" value="P-loop_NTPase"/>
</dbReference>
<dbReference type="GO" id="GO:0004141">
    <property type="term" value="F:dethiobiotin synthase activity"/>
    <property type="evidence" value="ECO:0007669"/>
    <property type="project" value="UniProtKB-UniRule"/>
</dbReference>
<comment type="catalytic activity">
    <reaction evidence="9">
        <text>(7R,8S)-7,8-diammoniononanoate + CO2 + ATP = (4R,5S)-dethiobiotin + ADP + phosphate + 3 H(+)</text>
        <dbReference type="Rhea" id="RHEA:15805"/>
        <dbReference type="ChEBI" id="CHEBI:15378"/>
        <dbReference type="ChEBI" id="CHEBI:16526"/>
        <dbReference type="ChEBI" id="CHEBI:30616"/>
        <dbReference type="ChEBI" id="CHEBI:43474"/>
        <dbReference type="ChEBI" id="CHEBI:149469"/>
        <dbReference type="ChEBI" id="CHEBI:149473"/>
        <dbReference type="ChEBI" id="CHEBI:456216"/>
        <dbReference type="EC" id="6.3.3.3"/>
    </reaction>
</comment>
<gene>
    <name evidence="9 10" type="primary">bioD</name>
    <name evidence="10" type="ORF">LCY76_06760</name>
</gene>
<accession>A0A9X1XAL3</accession>
<dbReference type="PANTHER" id="PTHR43210:SF2">
    <property type="entry name" value="ATP-DEPENDENT DETHIOBIOTIN SYNTHETASE BIOD 2"/>
    <property type="match status" value="1"/>
</dbReference>
<dbReference type="InterPro" id="IPR004472">
    <property type="entry name" value="DTB_synth_BioD"/>
</dbReference>
<evidence type="ECO:0000256" key="5">
    <source>
        <dbReference type="ARBA" id="ARBA00022756"/>
    </source>
</evidence>
<feature type="binding site" evidence="9">
    <location>
        <begin position="110"/>
        <end position="113"/>
    </location>
    <ligand>
        <name>ATP</name>
        <dbReference type="ChEBI" id="CHEBI:30616"/>
    </ligand>
</feature>
<dbReference type="GO" id="GO:0005829">
    <property type="term" value="C:cytosol"/>
    <property type="evidence" value="ECO:0007669"/>
    <property type="project" value="TreeGrafter"/>
</dbReference>
<comment type="pathway">
    <text evidence="9">Cofactor biosynthesis; biotin biosynthesis; biotin from 7,8-diaminononanoate: step 1/2.</text>
</comment>